<evidence type="ECO:0000256" key="7">
    <source>
        <dbReference type="SAM" id="Phobius"/>
    </source>
</evidence>
<keyword evidence="2" id="KW-0813">Transport</keyword>
<dbReference type="GO" id="GO:0055085">
    <property type="term" value="P:transmembrane transport"/>
    <property type="evidence" value="ECO:0007669"/>
    <property type="project" value="InterPro"/>
</dbReference>
<feature type="transmembrane region" description="Helical" evidence="7">
    <location>
        <begin position="194"/>
        <end position="213"/>
    </location>
</feature>
<dbReference type="GO" id="GO:0005886">
    <property type="term" value="C:plasma membrane"/>
    <property type="evidence" value="ECO:0007669"/>
    <property type="project" value="UniProtKB-SubCell"/>
</dbReference>
<dbReference type="CDD" id="cd06261">
    <property type="entry name" value="TM_PBP2"/>
    <property type="match status" value="1"/>
</dbReference>
<dbReference type="InterPro" id="IPR045621">
    <property type="entry name" value="BPD_transp_1_N"/>
</dbReference>
<dbReference type="InterPro" id="IPR000515">
    <property type="entry name" value="MetI-like"/>
</dbReference>
<keyword evidence="3" id="KW-1003">Cell membrane</keyword>
<evidence type="ECO:0000256" key="3">
    <source>
        <dbReference type="ARBA" id="ARBA00022475"/>
    </source>
</evidence>
<sequence>MLGYFTRRILYALLAVWAVSVISFMIITLPPGDYVTSYIATLTLQGNIVLQDEADNLREFYGINRPLYIQYLKWMNQIVTGNLGFSFEFGLPVTDVIAERLYLTILLALTTVIFIWVIAIPIGILSAVKQYSLWDHTFTFFGFIGLAVPDFLIALILMYLAFIFFDFSIGGLFSPEFVTAPWSLPRIIDLLKHMIIPVVILGTAGTASLIRITRANLLDELRKPYVVTARAKGLSEWKLILKYPVKIALNPAVSLTAYILPFLVSGSIVVSVVLGLPTVGPILLKALVAQDMYLAGSIILLIGWMTVVGTFISDLLLAWVDPRVRFGD</sequence>
<reference evidence="9" key="1">
    <citation type="submission" date="2018-05" db="EMBL/GenBank/DDBJ databases">
        <authorList>
            <person name="Lanie J.A."/>
            <person name="Ng W.-L."/>
            <person name="Kazmierczak K.M."/>
            <person name="Andrzejewski T.M."/>
            <person name="Davidsen T.M."/>
            <person name="Wayne K.J."/>
            <person name="Tettelin H."/>
            <person name="Glass J.I."/>
            <person name="Rusch D."/>
            <person name="Podicherti R."/>
            <person name="Tsui H.-C.T."/>
            <person name="Winkler M.E."/>
        </authorList>
    </citation>
    <scope>NUCLEOTIDE SEQUENCE</scope>
</reference>
<evidence type="ECO:0000256" key="4">
    <source>
        <dbReference type="ARBA" id="ARBA00022692"/>
    </source>
</evidence>
<dbReference type="InterPro" id="IPR035906">
    <property type="entry name" value="MetI-like_sf"/>
</dbReference>
<keyword evidence="4 7" id="KW-0812">Transmembrane</keyword>
<feature type="transmembrane region" description="Helical" evidence="7">
    <location>
        <begin position="247"/>
        <end position="274"/>
    </location>
</feature>
<feature type="domain" description="ABC transmembrane type-1" evidence="8">
    <location>
        <begin position="101"/>
        <end position="317"/>
    </location>
</feature>
<evidence type="ECO:0000256" key="6">
    <source>
        <dbReference type="ARBA" id="ARBA00023136"/>
    </source>
</evidence>
<dbReference type="EMBL" id="UINC01009504">
    <property type="protein sequence ID" value="SVA42614.1"/>
    <property type="molecule type" value="Genomic_DNA"/>
</dbReference>
<proteinExistence type="predicted"/>
<organism evidence="9">
    <name type="scientific">marine metagenome</name>
    <dbReference type="NCBI Taxonomy" id="408172"/>
    <lineage>
        <taxon>unclassified sequences</taxon>
        <taxon>metagenomes</taxon>
        <taxon>ecological metagenomes</taxon>
    </lineage>
</organism>
<dbReference type="AlphaFoldDB" id="A0A381VQW7"/>
<feature type="transmembrane region" description="Helical" evidence="7">
    <location>
        <begin position="9"/>
        <end position="29"/>
    </location>
</feature>
<evidence type="ECO:0000313" key="9">
    <source>
        <dbReference type="EMBL" id="SVA42614.1"/>
    </source>
</evidence>
<evidence type="ECO:0000256" key="5">
    <source>
        <dbReference type="ARBA" id="ARBA00022989"/>
    </source>
</evidence>
<dbReference type="Pfam" id="PF00528">
    <property type="entry name" value="BPD_transp_1"/>
    <property type="match status" value="1"/>
</dbReference>
<dbReference type="Pfam" id="PF19300">
    <property type="entry name" value="BPD_transp_1_N"/>
    <property type="match status" value="1"/>
</dbReference>
<keyword evidence="5 7" id="KW-1133">Transmembrane helix</keyword>
<dbReference type="PANTHER" id="PTHR30465:SF43">
    <property type="entry name" value="OLIGOPEPTIDE ABC TRANSPORTER, PERMEASE PROTEIN"/>
    <property type="match status" value="1"/>
</dbReference>
<name>A0A381VQW7_9ZZZZ</name>
<dbReference type="PROSITE" id="PS50928">
    <property type="entry name" value="ABC_TM1"/>
    <property type="match status" value="1"/>
</dbReference>
<dbReference type="SUPFAM" id="SSF161098">
    <property type="entry name" value="MetI-like"/>
    <property type="match status" value="1"/>
</dbReference>
<feature type="transmembrane region" description="Helical" evidence="7">
    <location>
        <begin position="101"/>
        <end position="128"/>
    </location>
</feature>
<dbReference type="Gene3D" id="1.10.3720.10">
    <property type="entry name" value="MetI-like"/>
    <property type="match status" value="1"/>
</dbReference>
<comment type="subcellular location">
    <subcellularLocation>
        <location evidence="1">Cell membrane</location>
        <topology evidence="1">Multi-pass membrane protein</topology>
    </subcellularLocation>
</comment>
<gene>
    <name evidence="9" type="ORF">METZ01_LOCUS95468</name>
</gene>
<feature type="transmembrane region" description="Helical" evidence="7">
    <location>
        <begin position="294"/>
        <end position="320"/>
    </location>
</feature>
<accession>A0A381VQW7</accession>
<evidence type="ECO:0000256" key="2">
    <source>
        <dbReference type="ARBA" id="ARBA00022448"/>
    </source>
</evidence>
<evidence type="ECO:0000256" key="1">
    <source>
        <dbReference type="ARBA" id="ARBA00004651"/>
    </source>
</evidence>
<evidence type="ECO:0000259" key="8">
    <source>
        <dbReference type="PROSITE" id="PS50928"/>
    </source>
</evidence>
<dbReference type="PANTHER" id="PTHR30465">
    <property type="entry name" value="INNER MEMBRANE ABC TRANSPORTER"/>
    <property type="match status" value="1"/>
</dbReference>
<protein>
    <recommendedName>
        <fullName evidence="8">ABC transmembrane type-1 domain-containing protein</fullName>
    </recommendedName>
</protein>
<feature type="transmembrane region" description="Helical" evidence="7">
    <location>
        <begin position="140"/>
        <end position="165"/>
    </location>
</feature>
<keyword evidence="6 7" id="KW-0472">Membrane</keyword>